<dbReference type="EMBL" id="KE145369">
    <property type="protein sequence ID" value="EPE28090.1"/>
    <property type="molecule type" value="Genomic_DNA"/>
</dbReference>
<gene>
    <name evidence="3" type="ORF">GLAREA_04881</name>
</gene>
<sequence>MSSKEGTDTNSIAMLSDRHEHVPNPTPSVPNTVSAETQLGSIESQGLEALASDNNEDETSKLELPQIRDAVNIASQMIALSVSLITCPVHEQCDGSCSGPSVVFSPISIGNTQYKLRTDRPKMNLPLQQEHPIEIPTAALEYSAIDSEAGEIRLIHVQSAVFHSDPIVIDLMTVKFGHPEMPKYAALSYHWGKPVFDHFLISEGKKLQINESLHNCLKRHRQDKLEKPHYLWVDAICINQKDSEELVGQILQMRKIYQTAEVVFVDFGNTTLQFYFAYDLLYRLKIASNILKEHLKDGVEIRDYISRHDLLPSLEGQEWGILRQLFTSSWLKRTWTIQEVTLARDVRCRYGRFNFEWESLVHAFEFQSNQPQSINWSARISLAAQLGLANFYRLVLIGMDYKLKRLKPLQLLWRTRDCEVSNPRDKVIALLGLFPGRFATFRPDYTVSPEMLFHRFTVHVLQSYMFTSEQASILSYAGLHRRVLSGHLPSWAPDWTSLSTEGPVVFATIREQPYSCAGKSVPMLQSFGDGGAERNMLASRSLLVGKTLYLTSNCDLDGDHETEVERIETYPQKQWLKWHNEIVELVSKLRATEGRLSYPDVDDALARTLLADDTYAEGNATHNTSPILDPKKAYAEAIAQITTGDRDLRFTTPAGLFKTQTLTVSRQRRFAVTDTGFMGLVPSCTEIGDEIYILGGVTVPYVLRACRERIMAKTQKFQLIGDSYVHGVMDGELIVEEDGAQDRGGWSAVILV</sequence>
<dbReference type="STRING" id="1116229.S3CQY8"/>
<organism evidence="3 4">
    <name type="scientific">Glarea lozoyensis (strain ATCC 20868 / MF5171)</name>
    <dbReference type="NCBI Taxonomy" id="1116229"/>
    <lineage>
        <taxon>Eukaryota</taxon>
        <taxon>Fungi</taxon>
        <taxon>Dikarya</taxon>
        <taxon>Ascomycota</taxon>
        <taxon>Pezizomycotina</taxon>
        <taxon>Leotiomycetes</taxon>
        <taxon>Helotiales</taxon>
        <taxon>Helotiaceae</taxon>
        <taxon>Glarea</taxon>
    </lineage>
</organism>
<keyword evidence="4" id="KW-1185">Reference proteome</keyword>
<evidence type="ECO:0000259" key="2">
    <source>
        <dbReference type="Pfam" id="PF06985"/>
    </source>
</evidence>
<dbReference type="RefSeq" id="XP_008085449.1">
    <property type="nucleotide sequence ID" value="XM_008087258.1"/>
</dbReference>
<dbReference type="OMA" id="INWSARI"/>
<reference evidence="3 4" key="1">
    <citation type="journal article" date="2013" name="BMC Genomics">
        <title>Genomics-driven discovery of the pneumocandin biosynthetic gene cluster in the fungus Glarea lozoyensis.</title>
        <authorList>
            <person name="Chen L."/>
            <person name="Yue Q."/>
            <person name="Zhang X."/>
            <person name="Xiang M."/>
            <person name="Wang C."/>
            <person name="Li S."/>
            <person name="Che Y."/>
            <person name="Ortiz-Lopez F.J."/>
            <person name="Bills G.F."/>
            <person name="Liu X."/>
            <person name="An Z."/>
        </authorList>
    </citation>
    <scope>NUCLEOTIDE SEQUENCE [LARGE SCALE GENOMIC DNA]</scope>
    <source>
        <strain evidence="4">ATCC 20868 / MF5171</strain>
    </source>
</reference>
<dbReference type="InterPro" id="IPR010730">
    <property type="entry name" value="HET"/>
</dbReference>
<dbReference type="Pfam" id="PF26639">
    <property type="entry name" value="Het-6_barrel"/>
    <property type="match status" value="1"/>
</dbReference>
<feature type="domain" description="Heterokaryon incompatibility" evidence="2">
    <location>
        <begin position="184"/>
        <end position="339"/>
    </location>
</feature>
<feature type="region of interest" description="Disordered" evidence="1">
    <location>
        <begin position="1"/>
        <end position="41"/>
    </location>
</feature>
<dbReference type="eggNOG" id="ENOG502T65P">
    <property type="taxonomic scope" value="Eukaryota"/>
</dbReference>
<protein>
    <recommendedName>
        <fullName evidence="2">Heterokaryon incompatibility domain-containing protein</fullName>
    </recommendedName>
</protein>
<proteinExistence type="predicted"/>
<dbReference type="GeneID" id="19463936"/>
<accession>S3CQY8</accession>
<dbReference type="InterPro" id="IPR052895">
    <property type="entry name" value="HetReg/Transcr_Mod"/>
</dbReference>
<feature type="compositionally biased region" description="Polar residues" evidence="1">
    <location>
        <begin position="1"/>
        <end position="13"/>
    </location>
</feature>
<dbReference type="Pfam" id="PF06985">
    <property type="entry name" value="HET"/>
    <property type="match status" value="1"/>
</dbReference>
<name>S3CQY8_GLAL2</name>
<dbReference type="Proteomes" id="UP000016922">
    <property type="component" value="Unassembled WGS sequence"/>
</dbReference>
<dbReference type="PANTHER" id="PTHR24148">
    <property type="entry name" value="ANKYRIN REPEAT DOMAIN-CONTAINING PROTEIN 39 HOMOLOG-RELATED"/>
    <property type="match status" value="1"/>
</dbReference>
<evidence type="ECO:0000313" key="3">
    <source>
        <dbReference type="EMBL" id="EPE28090.1"/>
    </source>
</evidence>
<dbReference type="KEGG" id="glz:GLAREA_04881"/>
<dbReference type="PANTHER" id="PTHR24148:SF64">
    <property type="entry name" value="HETEROKARYON INCOMPATIBILITY DOMAIN-CONTAINING PROTEIN"/>
    <property type="match status" value="1"/>
</dbReference>
<evidence type="ECO:0000256" key="1">
    <source>
        <dbReference type="SAM" id="MobiDB-lite"/>
    </source>
</evidence>
<dbReference type="AlphaFoldDB" id="S3CQY8"/>
<dbReference type="OrthoDB" id="5416609at2759"/>
<evidence type="ECO:0000313" key="4">
    <source>
        <dbReference type="Proteomes" id="UP000016922"/>
    </source>
</evidence>
<dbReference type="HOGENOM" id="CLU_004184_7_2_1"/>